<evidence type="ECO:0000313" key="2">
    <source>
        <dbReference type="EMBL" id="KAF5319994.1"/>
    </source>
</evidence>
<dbReference type="AlphaFoldDB" id="A0A8H5F198"/>
<accession>A0A8H5F198</accession>
<feature type="region of interest" description="Disordered" evidence="1">
    <location>
        <begin position="34"/>
        <end position="62"/>
    </location>
</feature>
<gene>
    <name evidence="2" type="ORF">D9611_011008</name>
</gene>
<dbReference type="Proteomes" id="UP000541558">
    <property type="component" value="Unassembled WGS sequence"/>
</dbReference>
<keyword evidence="3" id="KW-1185">Reference proteome</keyword>
<evidence type="ECO:0008006" key="4">
    <source>
        <dbReference type="Google" id="ProtNLM"/>
    </source>
</evidence>
<evidence type="ECO:0000313" key="3">
    <source>
        <dbReference type="Proteomes" id="UP000541558"/>
    </source>
</evidence>
<proteinExistence type="predicted"/>
<protein>
    <recommendedName>
        <fullName evidence="4">BTB domain-containing protein</fullName>
    </recommendedName>
</protein>
<name>A0A8H5F198_9AGAR</name>
<evidence type="ECO:0000256" key="1">
    <source>
        <dbReference type="SAM" id="MobiDB-lite"/>
    </source>
</evidence>
<organism evidence="2 3">
    <name type="scientific">Ephemerocybe angulata</name>
    <dbReference type="NCBI Taxonomy" id="980116"/>
    <lineage>
        <taxon>Eukaryota</taxon>
        <taxon>Fungi</taxon>
        <taxon>Dikarya</taxon>
        <taxon>Basidiomycota</taxon>
        <taxon>Agaricomycotina</taxon>
        <taxon>Agaricomycetes</taxon>
        <taxon>Agaricomycetidae</taxon>
        <taxon>Agaricales</taxon>
        <taxon>Agaricineae</taxon>
        <taxon>Psathyrellaceae</taxon>
        <taxon>Ephemerocybe</taxon>
    </lineage>
</organism>
<dbReference type="OrthoDB" id="2923697at2759"/>
<dbReference type="EMBL" id="JAACJK010000172">
    <property type="protein sequence ID" value="KAF5319994.1"/>
    <property type="molecule type" value="Genomic_DNA"/>
</dbReference>
<reference evidence="2 3" key="1">
    <citation type="journal article" date="2020" name="ISME J.">
        <title>Uncovering the hidden diversity of litter-decomposition mechanisms in mushroom-forming fungi.</title>
        <authorList>
            <person name="Floudas D."/>
            <person name="Bentzer J."/>
            <person name="Ahren D."/>
            <person name="Johansson T."/>
            <person name="Persson P."/>
            <person name="Tunlid A."/>
        </authorList>
    </citation>
    <scope>NUCLEOTIDE SEQUENCE [LARGE SCALE GENOMIC DNA]</scope>
    <source>
        <strain evidence="2 3">CBS 175.51</strain>
    </source>
</reference>
<comment type="caution">
    <text evidence="2">The sequence shown here is derived from an EMBL/GenBank/DDBJ whole genome shotgun (WGS) entry which is preliminary data.</text>
</comment>
<sequence>MPSVLSAMRTNHTTARFTISSENTIHESRAFKLEQEPRRSLKRQRTDDDDLRSGKDEGGYNPSGYLHDPVWYVGDEVTEGEVVVRVDRTLFKLPKELMKRIGSVGDATIDKEKYNDKSPLSLDFMFKYLDPGLKTDHVELFRTLLWAFPIMNQVTSVALGDNPSSADYALCERILSVTSLADRYNISDVHAWAASVADEVIKNDAFLNSVSSLVLRKLYEVGVSAERPLIRAKCLEVWLSRVWNKTAPAVPALQMAEKYQEELIELKGVAYYTLLQDMADQQAVAADGIVLQLKADPKLTNAQVLRLLSGHYSLVSFWERFKLMPISLPWTPDSPCSEEQHVKCNAVWSKRWLSAVGWRRILGYNSADVLGMLQCLKDSLSGDDDIRAGLTPACRMNGLELLTRKREDVKANLASHFLGCL</sequence>